<dbReference type="Proteomes" id="UP000436138">
    <property type="component" value="Chromosome"/>
</dbReference>
<evidence type="ECO:0000313" key="3">
    <source>
        <dbReference type="EMBL" id="QHA06867.1"/>
    </source>
</evidence>
<dbReference type="PROSITE" id="PS51257">
    <property type="entry name" value="PROKAR_LIPOPROTEIN"/>
    <property type="match status" value="1"/>
</dbReference>
<name>A0A6I6NFW9_9ACTN</name>
<sequence length="68" mass="6654">MRVRHAALPAVALLVALTAGCAHHTGASSGAPAPSATPSGYAQMQQKVNAAQSAAAAADQDATSNADR</sequence>
<organism evidence="3 4">
    <name type="scientific">Streptomyces broussonetiae</name>
    <dbReference type="NCBI Taxonomy" id="2686304"/>
    <lineage>
        <taxon>Bacteria</taxon>
        <taxon>Bacillati</taxon>
        <taxon>Actinomycetota</taxon>
        <taxon>Actinomycetes</taxon>
        <taxon>Kitasatosporales</taxon>
        <taxon>Streptomycetaceae</taxon>
        <taxon>Streptomyces</taxon>
    </lineage>
</organism>
<gene>
    <name evidence="3" type="ORF">GQF42_29430</name>
</gene>
<protein>
    <recommendedName>
        <fullName evidence="5">Lipoprotein</fullName>
    </recommendedName>
</protein>
<dbReference type="AlphaFoldDB" id="A0A6I6NFW9"/>
<feature type="chain" id="PRO_5038646291" description="Lipoprotein" evidence="2">
    <location>
        <begin position="25"/>
        <end position="68"/>
    </location>
</feature>
<feature type="compositionally biased region" description="Low complexity" evidence="1">
    <location>
        <begin position="49"/>
        <end position="68"/>
    </location>
</feature>
<feature type="signal peptide" evidence="2">
    <location>
        <begin position="1"/>
        <end position="24"/>
    </location>
</feature>
<keyword evidence="2" id="KW-0732">Signal</keyword>
<dbReference type="RefSeq" id="WP_158924826.1">
    <property type="nucleotide sequence ID" value="NZ_CP047020.1"/>
</dbReference>
<reference evidence="3 4" key="1">
    <citation type="submission" date="2019-12" db="EMBL/GenBank/DDBJ databases">
        <title>Streptomyces sp. strain T44 isolated from rhizosphere soil of Broussonetia papyrifera.</title>
        <authorList>
            <person name="Mo P."/>
        </authorList>
    </citation>
    <scope>NUCLEOTIDE SEQUENCE [LARGE SCALE GENOMIC DNA]</scope>
    <source>
        <strain evidence="3 4">T44</strain>
    </source>
</reference>
<feature type="region of interest" description="Disordered" evidence="1">
    <location>
        <begin position="24"/>
        <end position="68"/>
    </location>
</feature>
<proteinExistence type="predicted"/>
<dbReference type="EMBL" id="CP047020">
    <property type="protein sequence ID" value="QHA06867.1"/>
    <property type="molecule type" value="Genomic_DNA"/>
</dbReference>
<dbReference type="KEGG" id="sbro:GQF42_29430"/>
<keyword evidence="4" id="KW-1185">Reference proteome</keyword>
<accession>A0A6I6NFW9</accession>
<feature type="compositionally biased region" description="Low complexity" evidence="1">
    <location>
        <begin position="24"/>
        <end position="40"/>
    </location>
</feature>
<evidence type="ECO:0008006" key="5">
    <source>
        <dbReference type="Google" id="ProtNLM"/>
    </source>
</evidence>
<evidence type="ECO:0000256" key="1">
    <source>
        <dbReference type="SAM" id="MobiDB-lite"/>
    </source>
</evidence>
<evidence type="ECO:0000313" key="4">
    <source>
        <dbReference type="Proteomes" id="UP000436138"/>
    </source>
</evidence>
<evidence type="ECO:0000256" key="2">
    <source>
        <dbReference type="SAM" id="SignalP"/>
    </source>
</evidence>